<protein>
    <submittedName>
        <fullName evidence="2">Unnamed protein product</fullName>
    </submittedName>
</protein>
<dbReference type="AlphaFoldDB" id="A0A9W6Y4C4"/>
<dbReference type="Proteomes" id="UP001165121">
    <property type="component" value="Unassembled WGS sequence"/>
</dbReference>
<accession>A0A9W6Y4C4</accession>
<evidence type="ECO:0000313" key="3">
    <source>
        <dbReference type="Proteomes" id="UP001165121"/>
    </source>
</evidence>
<feature type="region of interest" description="Disordered" evidence="1">
    <location>
        <begin position="234"/>
        <end position="253"/>
    </location>
</feature>
<feature type="region of interest" description="Disordered" evidence="1">
    <location>
        <begin position="134"/>
        <end position="163"/>
    </location>
</feature>
<dbReference type="OrthoDB" id="121399at2759"/>
<proteinExistence type="predicted"/>
<sequence>MGKAIEHSVTIEQEFLKLGLLLVYTANDATKCLKVLKANLAKYDKCHHSRFRNTSKYFMRSDIRVAKDMASDLRYVATRIRKSKRPTQSEVNAARMSMNATAEAMNDLKKAGHVYDQNSGVSAGTPGIMGGILGGKEENDKAKKGGLLRKSDKTKESTKSNGGLFGFGDNKVEARGSDGILKSPDTVEAVVRSTLRDSFSGFSALEAQISATEKALSPSLAERAKEAVADVANKLVGDSNPSPNGNDKKRLSL</sequence>
<gene>
    <name evidence="2" type="ORF">Pfra01_002117900</name>
</gene>
<name>A0A9W6Y4C4_9STRA</name>
<feature type="compositionally biased region" description="Basic and acidic residues" evidence="1">
    <location>
        <begin position="135"/>
        <end position="158"/>
    </location>
</feature>
<dbReference type="EMBL" id="BSXT01002980">
    <property type="protein sequence ID" value="GMF51947.1"/>
    <property type="molecule type" value="Genomic_DNA"/>
</dbReference>
<organism evidence="2 3">
    <name type="scientific">Phytophthora fragariaefolia</name>
    <dbReference type="NCBI Taxonomy" id="1490495"/>
    <lineage>
        <taxon>Eukaryota</taxon>
        <taxon>Sar</taxon>
        <taxon>Stramenopiles</taxon>
        <taxon>Oomycota</taxon>
        <taxon>Peronosporomycetes</taxon>
        <taxon>Peronosporales</taxon>
        <taxon>Peronosporaceae</taxon>
        <taxon>Phytophthora</taxon>
    </lineage>
</organism>
<reference evidence="2" key="1">
    <citation type="submission" date="2023-04" db="EMBL/GenBank/DDBJ databases">
        <title>Phytophthora fragariaefolia NBRC 109709.</title>
        <authorList>
            <person name="Ichikawa N."/>
            <person name="Sato H."/>
            <person name="Tonouchi N."/>
        </authorList>
    </citation>
    <scope>NUCLEOTIDE SEQUENCE</scope>
    <source>
        <strain evidence="2">NBRC 109709</strain>
    </source>
</reference>
<evidence type="ECO:0000313" key="2">
    <source>
        <dbReference type="EMBL" id="GMF51947.1"/>
    </source>
</evidence>
<keyword evidence="3" id="KW-1185">Reference proteome</keyword>
<comment type="caution">
    <text evidence="2">The sequence shown here is derived from an EMBL/GenBank/DDBJ whole genome shotgun (WGS) entry which is preliminary data.</text>
</comment>
<evidence type="ECO:0000256" key="1">
    <source>
        <dbReference type="SAM" id="MobiDB-lite"/>
    </source>
</evidence>